<evidence type="ECO:0000313" key="2">
    <source>
        <dbReference type="Proteomes" id="UP001335648"/>
    </source>
</evidence>
<evidence type="ECO:0000313" key="1">
    <source>
        <dbReference type="EMBL" id="KAK5899974.1"/>
    </source>
</evidence>
<dbReference type="AlphaFoldDB" id="A0AAN8H1M7"/>
<organism evidence="1 2">
    <name type="scientific">Champsocephalus esox</name>
    <name type="common">pike icefish</name>
    <dbReference type="NCBI Taxonomy" id="159716"/>
    <lineage>
        <taxon>Eukaryota</taxon>
        <taxon>Metazoa</taxon>
        <taxon>Chordata</taxon>
        <taxon>Craniata</taxon>
        <taxon>Vertebrata</taxon>
        <taxon>Euteleostomi</taxon>
        <taxon>Actinopterygii</taxon>
        <taxon>Neopterygii</taxon>
        <taxon>Teleostei</taxon>
        <taxon>Neoteleostei</taxon>
        <taxon>Acanthomorphata</taxon>
        <taxon>Eupercaria</taxon>
        <taxon>Perciformes</taxon>
        <taxon>Notothenioidei</taxon>
        <taxon>Channichthyidae</taxon>
        <taxon>Champsocephalus</taxon>
    </lineage>
</organism>
<dbReference type="Proteomes" id="UP001335648">
    <property type="component" value="Unassembled WGS sequence"/>
</dbReference>
<keyword evidence="2" id="KW-1185">Reference proteome</keyword>
<proteinExistence type="predicted"/>
<dbReference type="EMBL" id="JAULUE010002052">
    <property type="protein sequence ID" value="KAK5899974.1"/>
    <property type="molecule type" value="Genomic_DNA"/>
</dbReference>
<reference evidence="1 2" key="1">
    <citation type="journal article" date="2023" name="Mol. Biol. Evol.">
        <title>Genomics of Secondarily Temperate Adaptation in the Only Non-Antarctic Icefish.</title>
        <authorList>
            <person name="Rivera-Colon A.G."/>
            <person name="Rayamajhi N."/>
            <person name="Minhas B.F."/>
            <person name="Madrigal G."/>
            <person name="Bilyk K.T."/>
            <person name="Yoon V."/>
            <person name="Hune M."/>
            <person name="Gregory S."/>
            <person name="Cheng C.H.C."/>
            <person name="Catchen J.M."/>
        </authorList>
    </citation>
    <scope>NUCLEOTIDE SEQUENCE [LARGE SCALE GENOMIC DNA]</scope>
    <source>
        <strain evidence="1">JC2023a</strain>
    </source>
</reference>
<comment type="caution">
    <text evidence="1">The sequence shown here is derived from an EMBL/GenBank/DDBJ whole genome shotgun (WGS) entry which is preliminary data.</text>
</comment>
<accession>A0AAN8H1M7</accession>
<name>A0AAN8H1M7_9TELE</name>
<gene>
    <name evidence="1" type="ORF">CesoFtcFv8_009392</name>
</gene>
<sequence length="72" mass="8149">MVGYLICFRDGKKDRKSEKRNEMHGSPFLPARQVLLYLLSLGEKQELKEMKSSCRTGGIASPLVPVDFPITH</sequence>
<protein>
    <submittedName>
        <fullName evidence="1">Uncharacterized protein</fullName>
    </submittedName>
</protein>